<protein>
    <recommendedName>
        <fullName evidence="4">Secreted protein</fullName>
    </recommendedName>
</protein>
<organism evidence="2 3">
    <name type="scientific">Actinoallomurus vinaceus</name>
    <dbReference type="NCBI Taxonomy" id="1080074"/>
    <lineage>
        <taxon>Bacteria</taxon>
        <taxon>Bacillati</taxon>
        <taxon>Actinomycetota</taxon>
        <taxon>Actinomycetes</taxon>
        <taxon>Streptosporangiales</taxon>
        <taxon>Thermomonosporaceae</taxon>
        <taxon>Actinoallomurus</taxon>
    </lineage>
</organism>
<dbReference type="EMBL" id="BAABHK010000023">
    <property type="protein sequence ID" value="GAA4638603.1"/>
    <property type="molecule type" value="Genomic_DNA"/>
</dbReference>
<accession>A0ABP8UU81</accession>
<evidence type="ECO:0008006" key="4">
    <source>
        <dbReference type="Google" id="ProtNLM"/>
    </source>
</evidence>
<keyword evidence="3" id="KW-1185">Reference proteome</keyword>
<evidence type="ECO:0000256" key="1">
    <source>
        <dbReference type="SAM" id="Phobius"/>
    </source>
</evidence>
<evidence type="ECO:0000313" key="3">
    <source>
        <dbReference type="Proteomes" id="UP001501442"/>
    </source>
</evidence>
<feature type="transmembrane region" description="Helical" evidence="1">
    <location>
        <begin position="6"/>
        <end position="28"/>
    </location>
</feature>
<gene>
    <name evidence="2" type="ORF">GCM10023196_097020</name>
</gene>
<reference evidence="3" key="1">
    <citation type="journal article" date="2019" name="Int. J. Syst. Evol. Microbiol.">
        <title>The Global Catalogue of Microorganisms (GCM) 10K type strain sequencing project: providing services to taxonomists for standard genome sequencing and annotation.</title>
        <authorList>
            <consortium name="The Broad Institute Genomics Platform"/>
            <consortium name="The Broad Institute Genome Sequencing Center for Infectious Disease"/>
            <person name="Wu L."/>
            <person name="Ma J."/>
        </authorList>
    </citation>
    <scope>NUCLEOTIDE SEQUENCE [LARGE SCALE GENOMIC DNA]</scope>
    <source>
        <strain evidence="3">JCM 17939</strain>
    </source>
</reference>
<keyword evidence="1" id="KW-0472">Membrane</keyword>
<proteinExistence type="predicted"/>
<keyword evidence="1" id="KW-0812">Transmembrane</keyword>
<name>A0ABP8UU81_9ACTN</name>
<dbReference type="Proteomes" id="UP001501442">
    <property type="component" value="Unassembled WGS sequence"/>
</dbReference>
<sequence length="71" mass="7357">MVLAEIAVAVAVAVAATVAIAVTVAVPADQGHLVRTLRDQRLVGSRVNGNVLHPLVQRLVSTGVRRHAQSG</sequence>
<evidence type="ECO:0000313" key="2">
    <source>
        <dbReference type="EMBL" id="GAA4638603.1"/>
    </source>
</evidence>
<keyword evidence="1" id="KW-1133">Transmembrane helix</keyword>
<comment type="caution">
    <text evidence="2">The sequence shown here is derived from an EMBL/GenBank/DDBJ whole genome shotgun (WGS) entry which is preliminary data.</text>
</comment>